<evidence type="ECO:0000256" key="7">
    <source>
        <dbReference type="RuleBase" id="RU004468"/>
    </source>
</evidence>
<evidence type="ECO:0000256" key="1">
    <source>
        <dbReference type="ARBA" id="ARBA00010838"/>
    </source>
</evidence>
<sequence>MLNGKILKSGHYGSQQAADFFFSFGHVHFFSFLLQVIVTKIFCLADDVSNKYFPEDFMFGTATAAYQIEGAWNEDGKGENIWDNYTHGHPELVTDNSNGDVACDSYHKYKEDVELLKDLGVQHYRFSIAWSRILPTGDADVINEAGVAYYRNLITLLRENNIQPMITMYHWDLPQALQDQGGWLDEFIVDKFEEYARVLFRLFGDQVTYWFTFNEPKQTCLLGYEYGSNAPGIKEPGIASYQCSHNVLKSHARAWHIYDDEFRSTQNGKVSIVIDSNWFEPNSDSEEDQTAAETKRQFVFGWYANAIFHGDYPEIMKTRIAKRSELEGFNQSRLPEFTEDEIAYIKGTHDYIGVNFYTSSLIKAIDEPDIDTPTYDKDCGISEFTSPDWPDSGTSWLKITPFGIRKQLNWVSKTYNNPDIVITENGVSDIDSSNLDDEIRINYYRDYLSNLRDAIDDGVKVFGYTTWSLMDDFEWMTGYTQKFGLYSVDFSSPNRTRTPKSSAAYYKKGDKYTLFSRYMCRILS</sequence>
<evidence type="ECO:0000256" key="2">
    <source>
        <dbReference type="ARBA" id="ARBA00012744"/>
    </source>
</evidence>
<dbReference type="SUPFAM" id="SSF51445">
    <property type="entry name" value="(Trans)glycosidases"/>
    <property type="match status" value="1"/>
</dbReference>
<dbReference type="PROSITE" id="PS00572">
    <property type="entry name" value="GLYCOSYL_HYDROL_F1_1"/>
    <property type="match status" value="1"/>
</dbReference>
<evidence type="ECO:0000256" key="3">
    <source>
        <dbReference type="ARBA" id="ARBA00022801"/>
    </source>
</evidence>
<gene>
    <name evidence="8" type="ORF">NQ317_006341</name>
</gene>
<name>A0ABQ9JDJ1_9CUCU</name>
<dbReference type="PROSITE" id="PS00653">
    <property type="entry name" value="GLYCOSYL_HYDROL_F1_2"/>
    <property type="match status" value="1"/>
</dbReference>
<dbReference type="EMBL" id="JAPWTJ010000701">
    <property type="protein sequence ID" value="KAJ8976263.1"/>
    <property type="molecule type" value="Genomic_DNA"/>
</dbReference>
<protein>
    <recommendedName>
        <fullName evidence="2">beta-glucosidase</fullName>
        <ecNumber evidence="2">3.2.1.21</ecNumber>
    </recommendedName>
</protein>
<dbReference type="InterPro" id="IPR001360">
    <property type="entry name" value="Glyco_hydro_1"/>
</dbReference>
<keyword evidence="9" id="KW-1185">Reference proteome</keyword>
<evidence type="ECO:0000256" key="4">
    <source>
        <dbReference type="ARBA" id="ARBA00023295"/>
    </source>
</evidence>
<dbReference type="PANTHER" id="PTHR10353:SF36">
    <property type="entry name" value="LP05116P"/>
    <property type="match status" value="1"/>
</dbReference>
<evidence type="ECO:0000256" key="6">
    <source>
        <dbReference type="RuleBase" id="RU003690"/>
    </source>
</evidence>
<dbReference type="Pfam" id="PF00232">
    <property type="entry name" value="Glyco_hydro_1"/>
    <property type="match status" value="1"/>
</dbReference>
<accession>A0ABQ9JDJ1</accession>
<reference evidence="8" key="1">
    <citation type="journal article" date="2023" name="Insect Mol. Biol.">
        <title>Genome sequencing provides insights into the evolution of gene families encoding plant cell wall-degrading enzymes in longhorned beetles.</title>
        <authorList>
            <person name="Shin N.R."/>
            <person name="Okamura Y."/>
            <person name="Kirsch R."/>
            <person name="Pauchet Y."/>
        </authorList>
    </citation>
    <scope>NUCLEOTIDE SEQUENCE</scope>
    <source>
        <strain evidence="8">MMC_N1</strain>
    </source>
</reference>
<dbReference type="Proteomes" id="UP001162164">
    <property type="component" value="Unassembled WGS sequence"/>
</dbReference>
<keyword evidence="3 7" id="KW-0378">Hydrolase</keyword>
<dbReference type="InterPro" id="IPR018120">
    <property type="entry name" value="Glyco_hydro_1_AS"/>
</dbReference>
<dbReference type="PRINTS" id="PR00131">
    <property type="entry name" value="GLHYDRLASE1"/>
</dbReference>
<feature type="active site" description="Nucleophile" evidence="5">
    <location>
        <position position="424"/>
    </location>
</feature>
<comment type="similarity">
    <text evidence="1 6">Belongs to the glycosyl hydrolase 1 family.</text>
</comment>
<keyword evidence="4 7" id="KW-0326">Glycosidase</keyword>
<comment type="caution">
    <text evidence="8">The sequence shown here is derived from an EMBL/GenBank/DDBJ whole genome shotgun (WGS) entry which is preliminary data.</text>
</comment>
<dbReference type="InterPro" id="IPR017853">
    <property type="entry name" value="GH"/>
</dbReference>
<dbReference type="EC" id="3.2.1.21" evidence="2"/>
<dbReference type="Gene3D" id="3.20.20.80">
    <property type="entry name" value="Glycosidases"/>
    <property type="match status" value="1"/>
</dbReference>
<evidence type="ECO:0000313" key="9">
    <source>
        <dbReference type="Proteomes" id="UP001162164"/>
    </source>
</evidence>
<proteinExistence type="inferred from homology"/>
<evidence type="ECO:0000313" key="8">
    <source>
        <dbReference type="EMBL" id="KAJ8976263.1"/>
    </source>
</evidence>
<dbReference type="PANTHER" id="PTHR10353">
    <property type="entry name" value="GLYCOSYL HYDROLASE"/>
    <property type="match status" value="1"/>
</dbReference>
<dbReference type="InterPro" id="IPR033132">
    <property type="entry name" value="GH_1_N_CS"/>
</dbReference>
<evidence type="ECO:0000256" key="5">
    <source>
        <dbReference type="PROSITE-ProRule" id="PRU10055"/>
    </source>
</evidence>
<organism evidence="8 9">
    <name type="scientific">Molorchus minor</name>
    <dbReference type="NCBI Taxonomy" id="1323400"/>
    <lineage>
        <taxon>Eukaryota</taxon>
        <taxon>Metazoa</taxon>
        <taxon>Ecdysozoa</taxon>
        <taxon>Arthropoda</taxon>
        <taxon>Hexapoda</taxon>
        <taxon>Insecta</taxon>
        <taxon>Pterygota</taxon>
        <taxon>Neoptera</taxon>
        <taxon>Endopterygota</taxon>
        <taxon>Coleoptera</taxon>
        <taxon>Polyphaga</taxon>
        <taxon>Cucujiformia</taxon>
        <taxon>Chrysomeloidea</taxon>
        <taxon>Cerambycidae</taxon>
        <taxon>Lamiinae</taxon>
        <taxon>Monochamini</taxon>
        <taxon>Molorchus</taxon>
    </lineage>
</organism>